<gene>
    <name evidence="1" type="ORF">GYMLUDRAFT_165066</name>
</gene>
<evidence type="ECO:0000313" key="1">
    <source>
        <dbReference type="EMBL" id="KIK62205.1"/>
    </source>
</evidence>
<protein>
    <submittedName>
        <fullName evidence="1">Uncharacterized protein</fullName>
    </submittedName>
</protein>
<organism evidence="1 2">
    <name type="scientific">Collybiopsis luxurians FD-317 M1</name>
    <dbReference type="NCBI Taxonomy" id="944289"/>
    <lineage>
        <taxon>Eukaryota</taxon>
        <taxon>Fungi</taxon>
        <taxon>Dikarya</taxon>
        <taxon>Basidiomycota</taxon>
        <taxon>Agaricomycotina</taxon>
        <taxon>Agaricomycetes</taxon>
        <taxon>Agaricomycetidae</taxon>
        <taxon>Agaricales</taxon>
        <taxon>Marasmiineae</taxon>
        <taxon>Omphalotaceae</taxon>
        <taxon>Collybiopsis</taxon>
        <taxon>Collybiopsis luxurians</taxon>
    </lineage>
</organism>
<evidence type="ECO:0000313" key="2">
    <source>
        <dbReference type="Proteomes" id="UP000053593"/>
    </source>
</evidence>
<dbReference type="HOGENOM" id="CLU_013084_4_3_1"/>
<name>A0A0D0BEI7_9AGAR</name>
<dbReference type="OrthoDB" id="2676448at2759"/>
<dbReference type="Proteomes" id="UP000053593">
    <property type="component" value="Unassembled WGS sequence"/>
</dbReference>
<proteinExistence type="predicted"/>
<sequence length="95" mass="10676">MLDKLEGLLVARIFEMGCLNVSGTGEWLSCMYALKSQELAQALKKQSKSIEMALNDYNNAASGMNPPQPILNWEEVVDHSFLSEFDILQDTHEDI</sequence>
<dbReference type="EMBL" id="KN834768">
    <property type="protein sequence ID" value="KIK62205.1"/>
    <property type="molecule type" value="Genomic_DNA"/>
</dbReference>
<keyword evidence="2" id="KW-1185">Reference proteome</keyword>
<accession>A0A0D0BEI7</accession>
<dbReference type="AlphaFoldDB" id="A0A0D0BEI7"/>
<reference evidence="1 2" key="1">
    <citation type="submission" date="2014-04" db="EMBL/GenBank/DDBJ databases">
        <title>Evolutionary Origins and Diversification of the Mycorrhizal Mutualists.</title>
        <authorList>
            <consortium name="DOE Joint Genome Institute"/>
            <consortium name="Mycorrhizal Genomics Consortium"/>
            <person name="Kohler A."/>
            <person name="Kuo A."/>
            <person name="Nagy L.G."/>
            <person name="Floudas D."/>
            <person name="Copeland A."/>
            <person name="Barry K.W."/>
            <person name="Cichocki N."/>
            <person name="Veneault-Fourrey C."/>
            <person name="LaButti K."/>
            <person name="Lindquist E.A."/>
            <person name="Lipzen A."/>
            <person name="Lundell T."/>
            <person name="Morin E."/>
            <person name="Murat C."/>
            <person name="Riley R."/>
            <person name="Ohm R."/>
            <person name="Sun H."/>
            <person name="Tunlid A."/>
            <person name="Henrissat B."/>
            <person name="Grigoriev I.V."/>
            <person name="Hibbett D.S."/>
            <person name="Martin F."/>
        </authorList>
    </citation>
    <scope>NUCLEOTIDE SEQUENCE [LARGE SCALE GENOMIC DNA]</scope>
    <source>
        <strain evidence="1 2">FD-317 M1</strain>
    </source>
</reference>